<name>A0A2K0XPF6_9BACT</name>
<dbReference type="AlphaFoldDB" id="A0A2K0XPF6"/>
<reference evidence="1 2" key="1">
    <citation type="submission" date="2017-03" db="EMBL/GenBank/DDBJ databases">
        <authorList>
            <person name="Afonso C.L."/>
            <person name="Miller P.J."/>
            <person name="Scott M.A."/>
            <person name="Spackman E."/>
            <person name="Goraichik I."/>
            <person name="Dimitrov K.M."/>
            <person name="Suarez D.L."/>
            <person name="Swayne D.E."/>
        </authorList>
    </citation>
    <scope>NUCLEOTIDE SEQUENCE [LARGE SCALE GENOMIC DNA]</scope>
    <source>
        <strain evidence="1 2">DNF00076</strain>
    </source>
</reference>
<evidence type="ECO:0000313" key="1">
    <source>
        <dbReference type="EMBL" id="PNP96425.1"/>
    </source>
</evidence>
<sequence length="80" mass="9082">MKTTVEIKVSVDIEDVYNELSCADQEQFLVNHATDIAGELDTVAATWFNDYEVKEFVEDNIDKLSDEALIQEVKSRALEV</sequence>
<evidence type="ECO:0000313" key="2">
    <source>
        <dbReference type="Proteomes" id="UP000236634"/>
    </source>
</evidence>
<gene>
    <name evidence="1" type="ORF">BFS16_00640</name>
</gene>
<dbReference type="EMBL" id="NBAX01000001">
    <property type="protein sequence ID" value="PNP96425.1"/>
    <property type="molecule type" value="Genomic_DNA"/>
</dbReference>
<accession>A0A2K0XPF6</accession>
<protein>
    <submittedName>
        <fullName evidence="1">Uncharacterized protein</fullName>
    </submittedName>
</protein>
<comment type="caution">
    <text evidence="1">The sequence shown here is derived from an EMBL/GenBank/DDBJ whole genome shotgun (WGS) entry which is preliminary data.</text>
</comment>
<proteinExistence type="predicted"/>
<organism evidence="1 2">
    <name type="scientific">Hoylesella timonensis</name>
    <dbReference type="NCBI Taxonomy" id="386414"/>
    <lineage>
        <taxon>Bacteria</taxon>
        <taxon>Pseudomonadati</taxon>
        <taxon>Bacteroidota</taxon>
        <taxon>Bacteroidia</taxon>
        <taxon>Bacteroidales</taxon>
        <taxon>Prevotellaceae</taxon>
        <taxon>Hoylesella</taxon>
    </lineage>
</organism>
<dbReference type="RefSeq" id="WP_103002378.1">
    <property type="nucleotide sequence ID" value="NZ_NBAX01000001.1"/>
</dbReference>
<dbReference type="Proteomes" id="UP000236634">
    <property type="component" value="Unassembled WGS sequence"/>
</dbReference>